<protein>
    <recommendedName>
        <fullName evidence="3">Oligoendopeptidase F</fullName>
    </recommendedName>
</protein>
<dbReference type="EMBL" id="CP126099">
    <property type="protein sequence ID" value="WHY26723.1"/>
    <property type="molecule type" value="Genomic_DNA"/>
</dbReference>
<organism evidence="1 2">
    <name type="scientific">Bacillus wiedmannii</name>
    <dbReference type="NCBI Taxonomy" id="1890302"/>
    <lineage>
        <taxon>Bacteria</taxon>
        <taxon>Bacillati</taxon>
        <taxon>Bacillota</taxon>
        <taxon>Bacilli</taxon>
        <taxon>Bacillales</taxon>
        <taxon>Bacillaceae</taxon>
        <taxon>Bacillus</taxon>
        <taxon>Bacillus cereus group</taxon>
    </lineage>
</organism>
<evidence type="ECO:0000313" key="2">
    <source>
        <dbReference type="Proteomes" id="UP001178303"/>
    </source>
</evidence>
<evidence type="ECO:0000313" key="1">
    <source>
        <dbReference type="EMBL" id="WHY26723.1"/>
    </source>
</evidence>
<gene>
    <name evidence="1" type="ORF">QNH45_14380</name>
</gene>
<name>A0AA95LS15_9BACI</name>
<accession>A0AA95LS15</accession>
<evidence type="ECO:0008006" key="3">
    <source>
        <dbReference type="Google" id="ProtNLM"/>
    </source>
</evidence>
<dbReference type="Proteomes" id="UP001178303">
    <property type="component" value="Chromosome"/>
</dbReference>
<dbReference type="AlphaFoldDB" id="A0AA95LS15"/>
<dbReference type="RefSeq" id="WP_283881234.1">
    <property type="nucleotide sequence ID" value="NZ_CP126099.1"/>
</dbReference>
<reference evidence="1" key="1">
    <citation type="submission" date="2023-05" db="EMBL/GenBank/DDBJ databases">
        <title>Comparative genomics of Bacillaceae isolates and their secondary metabolite potential.</title>
        <authorList>
            <person name="Song L."/>
            <person name="Nielsen L.J."/>
            <person name="Mohite O."/>
            <person name="Xu X."/>
            <person name="Weber T."/>
            <person name="Kovacs A.T."/>
        </authorList>
    </citation>
    <scope>NUCLEOTIDE SEQUENCE</scope>
    <source>
        <strain evidence="1">LN15</strain>
    </source>
</reference>
<sequence>MYEIARWDLDRLYPIEDILTPILGLKEQYYVTKDVEILSKLIQAIEKAEYYMYCRSAEESVTSELAIAFTTVKDLKRIFMKNVKKVL</sequence>
<proteinExistence type="predicted"/>